<evidence type="ECO:0000256" key="2">
    <source>
        <dbReference type="SAM" id="Phobius"/>
    </source>
</evidence>
<feature type="compositionally biased region" description="Low complexity" evidence="1">
    <location>
        <begin position="159"/>
        <end position="184"/>
    </location>
</feature>
<keyword evidence="2" id="KW-0472">Membrane</keyword>
<keyword evidence="2" id="KW-0812">Transmembrane</keyword>
<feature type="signal peptide" evidence="3">
    <location>
        <begin position="1"/>
        <end position="25"/>
    </location>
</feature>
<evidence type="ECO:0000313" key="4">
    <source>
        <dbReference type="EMBL" id="KAK6500525.1"/>
    </source>
</evidence>
<evidence type="ECO:0008006" key="6">
    <source>
        <dbReference type="Google" id="ProtNLM"/>
    </source>
</evidence>
<organism evidence="4 5">
    <name type="scientific">Arthrobotrys musiformis</name>
    <dbReference type="NCBI Taxonomy" id="47236"/>
    <lineage>
        <taxon>Eukaryota</taxon>
        <taxon>Fungi</taxon>
        <taxon>Dikarya</taxon>
        <taxon>Ascomycota</taxon>
        <taxon>Pezizomycotina</taxon>
        <taxon>Orbiliomycetes</taxon>
        <taxon>Orbiliales</taxon>
        <taxon>Orbiliaceae</taxon>
        <taxon>Arthrobotrys</taxon>
    </lineage>
</organism>
<sequence length="301" mass="32216">MRMAVLNMWLPLLLSITVLPYLITAQRACYFPDGTRASDHMACSPEAEEDEDTHSACCSVVDNVACLSSKLCINQNGFVYRGSCTDRTWTDKSCPSAYCTYFSSSGMNILPCNDVTRMWCCAEGGSIPCCQNENKTQFSLNPGTVTYVASTVSLPVTSSTSSAETTTTSDAATTTSSEPSATAEPQVTTTAIPTGTAVGMGIGIALPTVLAIVFAALWWIERAKRKRFDEPIIPPPHFTSDYHQQSYGASTGGGHLHPPELHGRSYSSELSGGYDRQPLQSADALELSAQSVKPPGYTGGY</sequence>
<proteinExistence type="predicted"/>
<keyword evidence="5" id="KW-1185">Reference proteome</keyword>
<gene>
    <name evidence="4" type="ORF">TWF481_010868</name>
</gene>
<accession>A0AAV9W3E5</accession>
<feature type="transmembrane region" description="Helical" evidence="2">
    <location>
        <begin position="197"/>
        <end position="220"/>
    </location>
</feature>
<keyword evidence="2" id="KW-1133">Transmembrane helix</keyword>
<feature type="region of interest" description="Disordered" evidence="1">
    <location>
        <begin position="231"/>
        <end position="275"/>
    </location>
</feature>
<protein>
    <recommendedName>
        <fullName evidence="6">Mid2 domain-containing protein</fullName>
    </recommendedName>
</protein>
<dbReference type="Proteomes" id="UP001370758">
    <property type="component" value="Unassembled WGS sequence"/>
</dbReference>
<evidence type="ECO:0000256" key="1">
    <source>
        <dbReference type="SAM" id="MobiDB-lite"/>
    </source>
</evidence>
<feature type="region of interest" description="Disordered" evidence="1">
    <location>
        <begin position="159"/>
        <end position="187"/>
    </location>
</feature>
<name>A0AAV9W3E5_9PEZI</name>
<evidence type="ECO:0000256" key="3">
    <source>
        <dbReference type="SAM" id="SignalP"/>
    </source>
</evidence>
<dbReference type="EMBL" id="JAVHJL010000007">
    <property type="protein sequence ID" value="KAK6500525.1"/>
    <property type="molecule type" value="Genomic_DNA"/>
</dbReference>
<feature type="chain" id="PRO_5044001585" description="Mid2 domain-containing protein" evidence="3">
    <location>
        <begin position="26"/>
        <end position="301"/>
    </location>
</feature>
<evidence type="ECO:0000313" key="5">
    <source>
        <dbReference type="Proteomes" id="UP001370758"/>
    </source>
</evidence>
<keyword evidence="3" id="KW-0732">Signal</keyword>
<reference evidence="4 5" key="1">
    <citation type="submission" date="2023-08" db="EMBL/GenBank/DDBJ databases">
        <authorList>
            <person name="Palmer J.M."/>
        </authorList>
    </citation>
    <scope>NUCLEOTIDE SEQUENCE [LARGE SCALE GENOMIC DNA]</scope>
    <source>
        <strain evidence="4 5">TWF481</strain>
    </source>
</reference>
<dbReference type="AlphaFoldDB" id="A0AAV9W3E5"/>
<comment type="caution">
    <text evidence="4">The sequence shown here is derived from an EMBL/GenBank/DDBJ whole genome shotgun (WGS) entry which is preliminary data.</text>
</comment>